<dbReference type="PANTHER" id="PTHR22946">
    <property type="entry name" value="DIENELACTONE HYDROLASE DOMAIN-CONTAINING PROTEIN-RELATED"/>
    <property type="match status" value="1"/>
</dbReference>
<dbReference type="GO" id="GO:0004177">
    <property type="term" value="F:aminopeptidase activity"/>
    <property type="evidence" value="ECO:0007669"/>
    <property type="project" value="UniProtKB-KW"/>
</dbReference>
<evidence type="ECO:0000259" key="3">
    <source>
        <dbReference type="Pfam" id="PF12697"/>
    </source>
</evidence>
<evidence type="ECO:0000313" key="4">
    <source>
        <dbReference type="EMBL" id="KPV54474.1"/>
    </source>
</evidence>
<dbReference type="AlphaFoldDB" id="A0A0P9D5Y0"/>
<dbReference type="Gene3D" id="3.40.50.1820">
    <property type="entry name" value="alpha/beta hydrolase"/>
    <property type="match status" value="1"/>
</dbReference>
<evidence type="ECO:0000256" key="1">
    <source>
        <dbReference type="ARBA" id="ARBA00022801"/>
    </source>
</evidence>
<dbReference type="InterPro" id="IPR050261">
    <property type="entry name" value="FrsA_esterase"/>
</dbReference>
<dbReference type="Pfam" id="PF12697">
    <property type="entry name" value="Abhydrolase_6"/>
    <property type="match status" value="1"/>
</dbReference>
<keyword evidence="4" id="KW-0645">Protease</keyword>
<comment type="similarity">
    <text evidence="2">Belongs to the AB hydrolase superfamily. FUS2 hydrolase family.</text>
</comment>
<keyword evidence="5" id="KW-1185">Reference proteome</keyword>
<feature type="domain" description="AB hydrolase-1" evidence="3">
    <location>
        <begin position="71"/>
        <end position="274"/>
    </location>
</feature>
<accession>A0A0P9D5Y0</accession>
<keyword evidence="1" id="KW-0378">Hydrolase</keyword>
<gene>
    <name evidence="4" type="ORF">SE17_03555</name>
</gene>
<dbReference type="PANTHER" id="PTHR22946:SF9">
    <property type="entry name" value="POLYKETIDE TRANSFERASE AF380"/>
    <property type="match status" value="1"/>
</dbReference>
<dbReference type="SUPFAM" id="SSF53474">
    <property type="entry name" value="alpha/beta-Hydrolases"/>
    <property type="match status" value="1"/>
</dbReference>
<evidence type="ECO:0000256" key="2">
    <source>
        <dbReference type="ARBA" id="ARBA00038115"/>
    </source>
</evidence>
<name>A0A0P9D5Y0_9CHLR</name>
<comment type="caution">
    <text evidence="4">The sequence shown here is derived from an EMBL/GenBank/DDBJ whole genome shotgun (WGS) entry which is preliminary data.</text>
</comment>
<proteinExistence type="inferred from homology"/>
<dbReference type="EMBL" id="LJCR01000052">
    <property type="protein sequence ID" value="KPV54474.1"/>
    <property type="molecule type" value="Genomic_DNA"/>
</dbReference>
<dbReference type="Proteomes" id="UP000050509">
    <property type="component" value="Unassembled WGS sequence"/>
</dbReference>
<sequence>MALGVAAGRIGYPAASLTRMMFAGLRQPLWGSPQAFGLAAEEVVFGASDGVILRGWFLPHAIGGSTPAPTIVFVHGWPWNRQGNQAGQSLLPDRTIDFLPLAQALGAAGFHTLLFDLRNHGQSDSAPPVTFGVHEARDFIGAVEFLRRRRDVDPQRIGAIGFSMGANTLIYGIPRSQPIRAAIAVQPTSPAVFAPRLARTVIGPSGPAMLHLVEPLYRAVGGPPLAQIDLVRAAEHLGETRMLYVQGTGDQLGTVADAQAIAWATPNALPLVRHPSTERFGGYLYVHEHTDQIVRFLNEHL</sequence>
<protein>
    <submittedName>
        <fullName evidence="4">Dipeptidyl aminopeptidase</fullName>
    </submittedName>
</protein>
<dbReference type="InterPro" id="IPR029058">
    <property type="entry name" value="AB_hydrolase_fold"/>
</dbReference>
<reference evidence="4 5" key="1">
    <citation type="submission" date="2015-09" db="EMBL/GenBank/DDBJ databases">
        <title>Draft genome sequence of Kouleothrix aurantiaca JCM 19913.</title>
        <authorList>
            <person name="Hemp J."/>
        </authorList>
    </citation>
    <scope>NUCLEOTIDE SEQUENCE [LARGE SCALE GENOMIC DNA]</scope>
    <source>
        <strain evidence="4 5">COM-B</strain>
    </source>
</reference>
<keyword evidence="4" id="KW-0031">Aminopeptidase</keyword>
<organism evidence="4 5">
    <name type="scientific">Kouleothrix aurantiaca</name>
    <dbReference type="NCBI Taxonomy" id="186479"/>
    <lineage>
        <taxon>Bacteria</taxon>
        <taxon>Bacillati</taxon>
        <taxon>Chloroflexota</taxon>
        <taxon>Chloroflexia</taxon>
        <taxon>Chloroflexales</taxon>
        <taxon>Roseiflexineae</taxon>
        <taxon>Roseiflexaceae</taxon>
        <taxon>Kouleothrix</taxon>
    </lineage>
</organism>
<dbReference type="InterPro" id="IPR000073">
    <property type="entry name" value="AB_hydrolase_1"/>
</dbReference>
<evidence type="ECO:0000313" key="5">
    <source>
        <dbReference type="Proteomes" id="UP000050509"/>
    </source>
</evidence>
<dbReference type="GO" id="GO:0052689">
    <property type="term" value="F:carboxylic ester hydrolase activity"/>
    <property type="evidence" value="ECO:0007669"/>
    <property type="project" value="UniProtKB-ARBA"/>
</dbReference>